<comment type="caution">
    <text evidence="1">The sequence shown here is derived from an EMBL/GenBank/DDBJ whole genome shotgun (WGS) entry which is preliminary data.</text>
</comment>
<sequence length="89" mass="9178">MQALSCLAYAGAMYRGPAVSIRKHVLGSVNKHEARGSAASLTYLSAGFDPPKYAGSSALLFAAASSRCYIEVLKFGSPSGHLSGNLSSP</sequence>
<name>A0AAN6D6S4_9ASCO</name>
<accession>A0AAN6D6S4</accession>
<dbReference type="EMBL" id="JAHLUH010000007">
    <property type="protein sequence ID" value="KAG7727140.1"/>
    <property type="molecule type" value="Genomic_DNA"/>
</dbReference>
<evidence type="ECO:0000313" key="1">
    <source>
        <dbReference type="EMBL" id="KAG7727140.1"/>
    </source>
</evidence>
<dbReference type="AlphaFoldDB" id="A0AAN6D6S4"/>
<organism evidence="1 2">
    <name type="scientific">Ogataea haglerorum</name>
    <dbReference type="NCBI Taxonomy" id="1937702"/>
    <lineage>
        <taxon>Eukaryota</taxon>
        <taxon>Fungi</taxon>
        <taxon>Dikarya</taxon>
        <taxon>Ascomycota</taxon>
        <taxon>Saccharomycotina</taxon>
        <taxon>Pichiomycetes</taxon>
        <taxon>Pichiales</taxon>
        <taxon>Pichiaceae</taxon>
        <taxon>Ogataea</taxon>
    </lineage>
</organism>
<protein>
    <submittedName>
        <fullName evidence="1">Uncharacterized protein</fullName>
    </submittedName>
</protein>
<dbReference type="Proteomes" id="UP000738402">
    <property type="component" value="Unassembled WGS sequence"/>
</dbReference>
<gene>
    <name evidence="1" type="ORF">KL933_002849</name>
</gene>
<reference evidence="1" key="1">
    <citation type="journal article" date="2021" name="G3 (Bethesda)">
        <title>Genomic diversity, chromosomal rearrangements, and interspecies hybridization in the ogataea polymorpha species complex.</title>
        <authorList>
            <person name="Hanson S.J."/>
            <person name="Cinneide E.O."/>
            <person name="Salzberg L.I."/>
            <person name="Wolfe K.H."/>
            <person name="McGowan J."/>
            <person name="Fitzpatrick D.A."/>
            <person name="Matlin K."/>
        </authorList>
    </citation>
    <scope>NUCLEOTIDE SEQUENCE</scope>
    <source>
        <strain evidence="1">83-405-1</strain>
    </source>
</reference>
<evidence type="ECO:0000313" key="2">
    <source>
        <dbReference type="Proteomes" id="UP000738402"/>
    </source>
</evidence>
<proteinExistence type="predicted"/>